<dbReference type="STRING" id="1121393.SAMN02745216_01168"/>
<dbReference type="SMART" id="SM00304">
    <property type="entry name" value="HAMP"/>
    <property type="match status" value="1"/>
</dbReference>
<dbReference type="OrthoDB" id="5419060at2"/>
<dbReference type="GO" id="GO:0006935">
    <property type="term" value="P:chemotaxis"/>
    <property type="evidence" value="ECO:0007669"/>
    <property type="project" value="InterPro"/>
</dbReference>
<dbReference type="PROSITE" id="PS50885">
    <property type="entry name" value="HAMP"/>
    <property type="match status" value="1"/>
</dbReference>
<feature type="transmembrane region" description="Helical" evidence="4">
    <location>
        <begin position="210"/>
        <end position="229"/>
    </location>
</feature>
<accession>A0A1M6HAP2</accession>
<comment type="similarity">
    <text evidence="2">Belongs to the methyl-accepting chemotaxis (MCP) protein family.</text>
</comment>
<evidence type="ECO:0000256" key="1">
    <source>
        <dbReference type="ARBA" id="ARBA00023224"/>
    </source>
</evidence>
<evidence type="ECO:0000256" key="2">
    <source>
        <dbReference type="ARBA" id="ARBA00029447"/>
    </source>
</evidence>
<dbReference type="EMBL" id="FQZU01000005">
    <property type="protein sequence ID" value="SHJ19216.1"/>
    <property type="molecule type" value="Genomic_DNA"/>
</dbReference>
<evidence type="ECO:0000256" key="3">
    <source>
        <dbReference type="PROSITE-ProRule" id="PRU00284"/>
    </source>
</evidence>
<dbReference type="PRINTS" id="PR00260">
    <property type="entry name" value="CHEMTRNSDUCR"/>
</dbReference>
<evidence type="ECO:0000313" key="8">
    <source>
        <dbReference type="Proteomes" id="UP000183994"/>
    </source>
</evidence>
<keyword evidence="4" id="KW-1133">Transmembrane helix</keyword>
<dbReference type="PANTHER" id="PTHR32089:SF112">
    <property type="entry name" value="LYSOZYME-LIKE PROTEIN-RELATED"/>
    <property type="match status" value="1"/>
</dbReference>
<keyword evidence="4" id="KW-0472">Membrane</keyword>
<proteinExistence type="inferred from homology"/>
<dbReference type="Gene3D" id="1.10.287.950">
    <property type="entry name" value="Methyl-accepting chemotaxis protein"/>
    <property type="match status" value="1"/>
</dbReference>
<evidence type="ECO:0000313" key="7">
    <source>
        <dbReference type="EMBL" id="SHJ19216.1"/>
    </source>
</evidence>
<dbReference type="Pfam" id="PF00015">
    <property type="entry name" value="MCPsignal"/>
    <property type="match status" value="1"/>
</dbReference>
<gene>
    <name evidence="7" type="ORF">SAMN02745216_01168</name>
</gene>
<keyword evidence="4" id="KW-0812">Transmembrane</keyword>
<reference evidence="8" key="1">
    <citation type="submission" date="2016-11" db="EMBL/GenBank/DDBJ databases">
        <authorList>
            <person name="Varghese N."/>
            <person name="Submissions S."/>
        </authorList>
    </citation>
    <scope>NUCLEOTIDE SEQUENCE [LARGE SCALE GENOMIC DNA]</scope>
    <source>
        <strain evidence="8">DSM 16219</strain>
    </source>
</reference>
<dbReference type="GO" id="GO:0004888">
    <property type="term" value="F:transmembrane signaling receptor activity"/>
    <property type="evidence" value="ECO:0007669"/>
    <property type="project" value="InterPro"/>
</dbReference>
<feature type="domain" description="Methyl-accepting transducer" evidence="5">
    <location>
        <begin position="288"/>
        <end position="524"/>
    </location>
</feature>
<feature type="transmembrane region" description="Helical" evidence="4">
    <location>
        <begin position="14"/>
        <end position="35"/>
    </location>
</feature>
<protein>
    <submittedName>
        <fullName evidence="7">Methyl-accepting chemotaxis protein</fullName>
    </submittedName>
</protein>
<evidence type="ECO:0000256" key="4">
    <source>
        <dbReference type="SAM" id="Phobius"/>
    </source>
</evidence>
<dbReference type="InterPro" id="IPR004090">
    <property type="entry name" value="Chemotax_Me-accpt_rcpt"/>
</dbReference>
<feature type="domain" description="HAMP" evidence="6">
    <location>
        <begin position="231"/>
        <end position="283"/>
    </location>
</feature>
<dbReference type="InterPro" id="IPR003660">
    <property type="entry name" value="HAMP_dom"/>
</dbReference>
<keyword evidence="8" id="KW-1185">Reference proteome</keyword>
<dbReference type="SMART" id="SM00283">
    <property type="entry name" value="MA"/>
    <property type="match status" value="1"/>
</dbReference>
<organism evidence="7 8">
    <name type="scientific">Desulfatibacillum alkenivorans DSM 16219</name>
    <dbReference type="NCBI Taxonomy" id="1121393"/>
    <lineage>
        <taxon>Bacteria</taxon>
        <taxon>Pseudomonadati</taxon>
        <taxon>Thermodesulfobacteriota</taxon>
        <taxon>Desulfobacteria</taxon>
        <taxon>Desulfobacterales</taxon>
        <taxon>Desulfatibacillaceae</taxon>
        <taxon>Desulfatibacillum</taxon>
    </lineage>
</organism>
<dbReference type="GO" id="GO:0016020">
    <property type="term" value="C:membrane"/>
    <property type="evidence" value="ECO:0007669"/>
    <property type="project" value="InterPro"/>
</dbReference>
<name>A0A1M6HAP2_9BACT</name>
<dbReference type="PROSITE" id="PS50111">
    <property type="entry name" value="CHEMOTAXIS_TRANSDUC_2"/>
    <property type="match status" value="1"/>
</dbReference>
<dbReference type="GO" id="GO:0007165">
    <property type="term" value="P:signal transduction"/>
    <property type="evidence" value="ECO:0007669"/>
    <property type="project" value="UniProtKB-KW"/>
</dbReference>
<dbReference type="RefSeq" id="WP_073473906.1">
    <property type="nucleotide sequence ID" value="NZ_FQZU01000005.1"/>
</dbReference>
<dbReference type="AlphaFoldDB" id="A0A1M6HAP2"/>
<dbReference type="Pfam" id="PF00672">
    <property type="entry name" value="HAMP"/>
    <property type="match status" value="1"/>
</dbReference>
<evidence type="ECO:0000259" key="5">
    <source>
        <dbReference type="PROSITE" id="PS50111"/>
    </source>
</evidence>
<evidence type="ECO:0000259" key="6">
    <source>
        <dbReference type="PROSITE" id="PS50885"/>
    </source>
</evidence>
<dbReference type="PANTHER" id="PTHR32089">
    <property type="entry name" value="METHYL-ACCEPTING CHEMOTAXIS PROTEIN MCPB"/>
    <property type="match status" value="1"/>
</dbReference>
<dbReference type="CDD" id="cd06225">
    <property type="entry name" value="HAMP"/>
    <property type="match status" value="1"/>
</dbReference>
<dbReference type="InterPro" id="IPR004089">
    <property type="entry name" value="MCPsignal_dom"/>
</dbReference>
<dbReference type="SUPFAM" id="SSF58104">
    <property type="entry name" value="Methyl-accepting chemotaxis protein (MCP) signaling domain"/>
    <property type="match status" value="1"/>
</dbReference>
<sequence>MRLSLNDSIRKKTVVLALTGVMASVFILGAGLVVLQVMEQMMGLQEGLHQHTTMHFESLDYLQRYMYEGNPEDYEKFKEIRTRVRGVAFQFSMADGSYSVEEIREKIDGMGRLLDNMSTEEGKETVELGMKLRSNPMMAAMIQAAKDTVAQEDRFMAIMEEYRTHPDPEYRAGLKPKIDESLKSLVKAKENFTTAISDFKKWVVKTVRRVFVGTFVLFLALSVTASYFMGRSIVKPIVKAIRFSQRVSKGGFDRRLEVETKDETRDLAIAINAICEALRDLAVKIMNGAETLTESAQDLSSTANQFATTATETSASVSEINVTAQELKQAVQTSSENADSVASYAEHSAAIYEIGKKATEEMGHGMALINLEVVEVGERIARLSAQAVRIAEIIDMVDEVAHQSELLSVNASIEAAKAGEFGKGFQVVAAEVKTLSEQSKGATRQVRSILKEIQKAAEAAAKAAEQSASAVQHGLNLNEQASDSMSRLADSFDGAVAFTKKIASTSRQELQGVSQVTDALADIKDATQQNTAGAKLMESRSRELVQLAETLKKLVDNIKV</sequence>
<dbReference type="Proteomes" id="UP000183994">
    <property type="component" value="Unassembled WGS sequence"/>
</dbReference>
<keyword evidence="1 3" id="KW-0807">Transducer</keyword>